<dbReference type="EnsemblBacteria" id="AAF11491">
    <property type="protein sequence ID" value="AAF11491"/>
    <property type="gene ID" value="DR_1934"/>
</dbReference>
<evidence type="ECO:0000313" key="2">
    <source>
        <dbReference type="EMBL" id="AAF11491.1"/>
    </source>
</evidence>
<dbReference type="PATRIC" id="fig|243230.17.peg.2152"/>
<keyword evidence="3" id="KW-1185">Reference proteome</keyword>
<proteinExistence type="predicted"/>
<dbReference type="OrthoDB" id="139782at2"/>
<dbReference type="STRING" id="243230.DR_1934"/>
<name>Q9RT34_DEIRA</name>
<dbReference type="AlphaFoldDB" id="Q9RT34"/>
<dbReference type="Proteomes" id="UP000002524">
    <property type="component" value="Chromosome 1"/>
</dbReference>
<dbReference type="KEGG" id="dra:DR_1934"/>
<keyword evidence="1" id="KW-0812">Transmembrane</keyword>
<evidence type="ECO:0000313" key="3">
    <source>
        <dbReference type="Proteomes" id="UP000002524"/>
    </source>
</evidence>
<dbReference type="InParanoid" id="Q9RT34"/>
<dbReference type="Gene3D" id="3.40.50.1820">
    <property type="entry name" value="alpha/beta hydrolase"/>
    <property type="match status" value="1"/>
</dbReference>
<dbReference type="EMBL" id="AE000513">
    <property type="protein sequence ID" value="AAF11491.1"/>
    <property type="molecule type" value="Genomic_DNA"/>
</dbReference>
<feature type="transmembrane region" description="Helical" evidence="1">
    <location>
        <begin position="43"/>
        <end position="62"/>
    </location>
</feature>
<dbReference type="HOGENOM" id="CLU_1913628_0_0_0"/>
<accession>Q9RT34</accession>
<protein>
    <submittedName>
        <fullName evidence="2">Uncharacterized protein</fullName>
    </submittedName>
</protein>
<keyword evidence="1" id="KW-0472">Membrane</keyword>
<sequence length="132" mass="13974">MGVRCPSALILHRPGACPGCSLPDAIFPGDRCKGVNLKTSRSLQLFVLGLVLVLIGGLTAAWTQTSGGQVSVRDVRFMGTNGQQLSALLYVPKGVSAEKPAPGILAVHGYLNLTRLKSRDSHFADHCPPKQV</sequence>
<gene>
    <name evidence="2" type="ordered locus">DR_1934</name>
</gene>
<dbReference type="PIR" id="H75335">
    <property type="entry name" value="H75335"/>
</dbReference>
<reference evidence="2 3" key="1">
    <citation type="journal article" date="1999" name="Science">
        <title>Genome sequence of the radioresistant bacterium Deinococcus radiodurans R1.</title>
        <authorList>
            <person name="White O."/>
            <person name="Eisen J.A."/>
            <person name="Heidelberg J.F."/>
            <person name="Hickey E.K."/>
            <person name="Peterson J.D."/>
            <person name="Dodson R.J."/>
            <person name="Haft D.H."/>
            <person name="Gwinn M.L."/>
            <person name="Nelson W.C."/>
            <person name="Richardson D.L."/>
            <person name="Moffat K.S."/>
            <person name="Qin H."/>
            <person name="Jiang L."/>
            <person name="Pamphile W."/>
            <person name="Crosby M."/>
            <person name="Shen M."/>
            <person name="Vamathevan J.J."/>
            <person name="Lam P."/>
            <person name="McDonald L."/>
            <person name="Utterback T."/>
            <person name="Zalewski C."/>
            <person name="Makarova K.S."/>
            <person name="Aravind L."/>
            <person name="Daly M.J."/>
            <person name="Minton K.W."/>
            <person name="Fleischmann R.D."/>
            <person name="Ketchum K.A."/>
            <person name="Nelson K.E."/>
            <person name="Salzberg S."/>
            <person name="Smith H.O."/>
            <person name="Venter J.C."/>
            <person name="Fraser C.M."/>
        </authorList>
    </citation>
    <scope>NUCLEOTIDE SEQUENCE [LARGE SCALE GENOMIC DNA]</scope>
    <source>
        <strain evidence="3">ATCC 13939 / DSM 20539 / JCM 16871 / LMG 4051 / NBRC 15346 / NCIMB 9279 / R1 / VKM B-1422</strain>
    </source>
</reference>
<dbReference type="eggNOG" id="COG1073">
    <property type="taxonomic scope" value="Bacteria"/>
</dbReference>
<organism evidence="2 3">
    <name type="scientific">Deinococcus radiodurans (strain ATCC 13939 / DSM 20539 / JCM 16871 / CCUG 27074 / LMG 4051 / NBRC 15346 / NCIMB 9279 / VKM B-1422 / R1)</name>
    <dbReference type="NCBI Taxonomy" id="243230"/>
    <lineage>
        <taxon>Bacteria</taxon>
        <taxon>Thermotogati</taxon>
        <taxon>Deinococcota</taxon>
        <taxon>Deinococci</taxon>
        <taxon>Deinococcales</taxon>
        <taxon>Deinococcaceae</taxon>
        <taxon>Deinococcus</taxon>
    </lineage>
</organism>
<dbReference type="InterPro" id="IPR029058">
    <property type="entry name" value="AB_hydrolase_fold"/>
</dbReference>
<evidence type="ECO:0000256" key="1">
    <source>
        <dbReference type="SAM" id="Phobius"/>
    </source>
</evidence>
<dbReference type="PaxDb" id="243230-DR_1934"/>
<keyword evidence="1" id="KW-1133">Transmembrane helix</keyword>
<dbReference type="SUPFAM" id="SSF53474">
    <property type="entry name" value="alpha/beta-Hydrolases"/>
    <property type="match status" value="1"/>
</dbReference>